<evidence type="ECO:0000313" key="2">
    <source>
        <dbReference type="Proteomes" id="UP000789702"/>
    </source>
</evidence>
<protein>
    <submittedName>
        <fullName evidence="1">3547_t:CDS:1</fullName>
    </submittedName>
</protein>
<reference evidence="1" key="1">
    <citation type="submission" date="2021-06" db="EMBL/GenBank/DDBJ databases">
        <authorList>
            <person name="Kallberg Y."/>
            <person name="Tangrot J."/>
            <person name="Rosling A."/>
        </authorList>
    </citation>
    <scope>NUCLEOTIDE SEQUENCE</scope>
    <source>
        <strain evidence="1">IL203A</strain>
    </source>
</reference>
<gene>
    <name evidence="1" type="ORF">DHETER_LOCUS9286</name>
</gene>
<dbReference type="EMBL" id="CAJVPU010016083">
    <property type="protein sequence ID" value="CAG8650804.1"/>
    <property type="molecule type" value="Genomic_DNA"/>
</dbReference>
<dbReference type="Proteomes" id="UP000789702">
    <property type="component" value="Unassembled WGS sequence"/>
</dbReference>
<proteinExistence type="predicted"/>
<keyword evidence="2" id="KW-1185">Reference proteome</keyword>
<evidence type="ECO:0000313" key="1">
    <source>
        <dbReference type="EMBL" id="CAG8650804.1"/>
    </source>
</evidence>
<feature type="non-terminal residue" evidence="1">
    <location>
        <position position="1"/>
    </location>
</feature>
<accession>A0ACA9NIV5</accession>
<name>A0ACA9NIV5_9GLOM</name>
<organism evidence="1 2">
    <name type="scientific">Dentiscutata heterogama</name>
    <dbReference type="NCBI Taxonomy" id="1316150"/>
    <lineage>
        <taxon>Eukaryota</taxon>
        <taxon>Fungi</taxon>
        <taxon>Fungi incertae sedis</taxon>
        <taxon>Mucoromycota</taxon>
        <taxon>Glomeromycotina</taxon>
        <taxon>Glomeromycetes</taxon>
        <taxon>Diversisporales</taxon>
        <taxon>Gigasporaceae</taxon>
        <taxon>Dentiscutata</taxon>
    </lineage>
</organism>
<comment type="caution">
    <text evidence="1">The sequence shown here is derived from an EMBL/GenBank/DDBJ whole genome shotgun (WGS) entry which is preliminary data.</text>
</comment>
<sequence>LLSLLVFPHVHFIAGIAKAPSPLLPPPLCQKVMSTHKFQVQSSVMN</sequence>